<accession>A0A1G8VRS4</accession>
<evidence type="ECO:0000313" key="3">
    <source>
        <dbReference type="Proteomes" id="UP000199225"/>
    </source>
</evidence>
<evidence type="ECO:0000259" key="1">
    <source>
        <dbReference type="Pfam" id="PF08241"/>
    </source>
</evidence>
<keyword evidence="2" id="KW-0489">Methyltransferase</keyword>
<dbReference type="GO" id="GO:0008757">
    <property type="term" value="F:S-adenosylmethionine-dependent methyltransferase activity"/>
    <property type="evidence" value="ECO:0007669"/>
    <property type="project" value="InterPro"/>
</dbReference>
<reference evidence="3" key="1">
    <citation type="submission" date="2016-10" db="EMBL/GenBank/DDBJ databases">
        <authorList>
            <person name="Varghese N."/>
            <person name="Submissions S."/>
        </authorList>
    </citation>
    <scope>NUCLEOTIDE SEQUENCE [LARGE SCALE GENOMIC DNA]</scope>
    <source>
        <strain evidence="3">DSM 4771</strain>
    </source>
</reference>
<dbReference type="Pfam" id="PF08241">
    <property type="entry name" value="Methyltransf_11"/>
    <property type="match status" value="1"/>
</dbReference>
<dbReference type="PANTHER" id="PTHR43861">
    <property type="entry name" value="TRANS-ACONITATE 2-METHYLTRANSFERASE-RELATED"/>
    <property type="match status" value="1"/>
</dbReference>
<sequence length="231" mass="25568">MDHKKWHEQAESKWDRFSDNWNARSEQMWKDGSRKKVLPFFQSFIESDSDVLDLGCGDGQGSEMLQKAGYSVTGVDLSSKMIEIAKKRSTAATFLQGDVTALPFENEAFDAVMAINCLEWVASPLEAINEINRVVKPGGVFVVGILGPVAGPRTNSYPRLEGEEVVCNTMMPWEFQRLAETHGWTTIGMSSVPKEGAPEGLEMQNALLEQAVSFMTLFALEKKSADVPEQG</sequence>
<dbReference type="EMBL" id="FNEV01000010">
    <property type="protein sequence ID" value="SDJ68699.1"/>
    <property type="molecule type" value="Genomic_DNA"/>
</dbReference>
<dbReference type="AlphaFoldDB" id="A0A1G8VRS4"/>
<keyword evidence="3" id="KW-1185">Reference proteome</keyword>
<gene>
    <name evidence="2" type="ORF">SAMN04490247_2857</name>
</gene>
<dbReference type="GO" id="GO:0032259">
    <property type="term" value="P:methylation"/>
    <property type="evidence" value="ECO:0007669"/>
    <property type="project" value="UniProtKB-KW"/>
</dbReference>
<dbReference type="PANTHER" id="PTHR43861:SF1">
    <property type="entry name" value="TRANS-ACONITATE 2-METHYLTRANSFERASE"/>
    <property type="match status" value="1"/>
</dbReference>
<organism evidence="2 3">
    <name type="scientific">Salimicrobium halophilum</name>
    <dbReference type="NCBI Taxonomy" id="86666"/>
    <lineage>
        <taxon>Bacteria</taxon>
        <taxon>Bacillati</taxon>
        <taxon>Bacillota</taxon>
        <taxon>Bacilli</taxon>
        <taxon>Bacillales</taxon>
        <taxon>Bacillaceae</taxon>
        <taxon>Salimicrobium</taxon>
    </lineage>
</organism>
<protein>
    <submittedName>
        <fullName evidence="2">Methyltransferase domain-containing protein</fullName>
    </submittedName>
</protein>
<keyword evidence="2" id="KW-0808">Transferase</keyword>
<feature type="domain" description="Methyltransferase type 11" evidence="1">
    <location>
        <begin position="52"/>
        <end position="143"/>
    </location>
</feature>
<dbReference type="InterPro" id="IPR013216">
    <property type="entry name" value="Methyltransf_11"/>
</dbReference>
<dbReference type="InterPro" id="IPR029063">
    <property type="entry name" value="SAM-dependent_MTases_sf"/>
</dbReference>
<dbReference type="SUPFAM" id="SSF53335">
    <property type="entry name" value="S-adenosyl-L-methionine-dependent methyltransferases"/>
    <property type="match status" value="1"/>
</dbReference>
<dbReference type="OrthoDB" id="5522265at2"/>
<dbReference type="STRING" id="86666.SAMN04490247_2857"/>
<name>A0A1G8VRS4_9BACI</name>
<dbReference type="Gene3D" id="3.40.50.150">
    <property type="entry name" value="Vaccinia Virus protein VP39"/>
    <property type="match status" value="1"/>
</dbReference>
<dbReference type="RefSeq" id="WP_093194531.1">
    <property type="nucleotide sequence ID" value="NZ_FNEV01000010.1"/>
</dbReference>
<dbReference type="Proteomes" id="UP000199225">
    <property type="component" value="Unassembled WGS sequence"/>
</dbReference>
<dbReference type="CDD" id="cd02440">
    <property type="entry name" value="AdoMet_MTases"/>
    <property type="match status" value="1"/>
</dbReference>
<evidence type="ECO:0000313" key="2">
    <source>
        <dbReference type="EMBL" id="SDJ68699.1"/>
    </source>
</evidence>
<proteinExistence type="predicted"/>